<organism evidence="2 3">
    <name type="scientific">Staphylotrichum tortipilum</name>
    <dbReference type="NCBI Taxonomy" id="2831512"/>
    <lineage>
        <taxon>Eukaryota</taxon>
        <taxon>Fungi</taxon>
        <taxon>Dikarya</taxon>
        <taxon>Ascomycota</taxon>
        <taxon>Pezizomycotina</taxon>
        <taxon>Sordariomycetes</taxon>
        <taxon>Sordariomycetidae</taxon>
        <taxon>Sordariales</taxon>
        <taxon>Chaetomiaceae</taxon>
        <taxon>Staphylotrichum</taxon>
    </lineage>
</organism>
<protein>
    <recommendedName>
        <fullName evidence="4">BZIP domain-containing protein</fullName>
    </recommendedName>
</protein>
<dbReference type="CDD" id="cd14688">
    <property type="entry name" value="bZIP_YAP"/>
    <property type="match status" value="1"/>
</dbReference>
<feature type="region of interest" description="Disordered" evidence="1">
    <location>
        <begin position="1"/>
        <end position="35"/>
    </location>
</feature>
<reference evidence="2" key="2">
    <citation type="submission" date="2023-05" db="EMBL/GenBank/DDBJ databases">
        <authorList>
            <consortium name="Lawrence Berkeley National Laboratory"/>
            <person name="Steindorff A."/>
            <person name="Hensen N."/>
            <person name="Bonometti L."/>
            <person name="Westerberg I."/>
            <person name="Brannstrom I.O."/>
            <person name="Guillou S."/>
            <person name="Cros-Aarteil S."/>
            <person name="Calhoun S."/>
            <person name="Haridas S."/>
            <person name="Kuo A."/>
            <person name="Mondo S."/>
            <person name="Pangilinan J."/>
            <person name="Riley R."/>
            <person name="Labutti K."/>
            <person name="Andreopoulos B."/>
            <person name="Lipzen A."/>
            <person name="Chen C."/>
            <person name="Yanf M."/>
            <person name="Daum C."/>
            <person name="Ng V."/>
            <person name="Clum A."/>
            <person name="Ohm R."/>
            <person name="Martin F."/>
            <person name="Silar P."/>
            <person name="Natvig D."/>
            <person name="Lalanne C."/>
            <person name="Gautier V."/>
            <person name="Ament-Velasquez S.L."/>
            <person name="Kruys A."/>
            <person name="Hutchinson M.I."/>
            <person name="Powell A.J."/>
            <person name="Barry K."/>
            <person name="Miller A.N."/>
            <person name="Grigoriev I.V."/>
            <person name="Debuchy R."/>
            <person name="Gladieux P."/>
            <person name="Thoren M.H."/>
            <person name="Johannesson H."/>
        </authorList>
    </citation>
    <scope>NUCLEOTIDE SEQUENCE</scope>
    <source>
        <strain evidence="2">CBS 103.79</strain>
    </source>
</reference>
<dbReference type="PANTHER" id="PTHR42070:SF1">
    <property type="entry name" value="FILAMENT ASSOCIATED PROTEIN, PUTATIVE (AFU_ORTHOLOGUE AFUA_8G06630)-RELATED"/>
    <property type="match status" value="1"/>
</dbReference>
<dbReference type="Proteomes" id="UP001303889">
    <property type="component" value="Unassembled WGS sequence"/>
</dbReference>
<feature type="region of interest" description="Disordered" evidence="1">
    <location>
        <begin position="99"/>
        <end position="120"/>
    </location>
</feature>
<gene>
    <name evidence="2" type="ORF">C8A05DRAFT_47568</name>
</gene>
<dbReference type="PANTHER" id="PTHR42070">
    <property type="entry name" value="FILAMENT ASSOCIATED PROTEIN, PUTATIVE (AFU_ORTHOLOGUE AFUA_8G06630)-RELATED"/>
    <property type="match status" value="1"/>
</dbReference>
<evidence type="ECO:0008006" key="4">
    <source>
        <dbReference type="Google" id="ProtNLM"/>
    </source>
</evidence>
<evidence type="ECO:0000313" key="3">
    <source>
        <dbReference type="Proteomes" id="UP001303889"/>
    </source>
</evidence>
<feature type="region of interest" description="Disordered" evidence="1">
    <location>
        <begin position="141"/>
        <end position="225"/>
    </location>
</feature>
<comment type="caution">
    <text evidence="2">The sequence shown here is derived from an EMBL/GenBank/DDBJ whole genome shotgun (WGS) entry which is preliminary data.</text>
</comment>
<feature type="compositionally biased region" description="Polar residues" evidence="1">
    <location>
        <begin position="164"/>
        <end position="178"/>
    </location>
</feature>
<dbReference type="EMBL" id="MU856024">
    <property type="protein sequence ID" value="KAK3897996.1"/>
    <property type="molecule type" value="Genomic_DNA"/>
</dbReference>
<name>A0AAN6RQ35_9PEZI</name>
<reference evidence="2" key="1">
    <citation type="journal article" date="2023" name="Mol. Phylogenet. Evol.">
        <title>Genome-scale phylogeny and comparative genomics of the fungal order Sordariales.</title>
        <authorList>
            <person name="Hensen N."/>
            <person name="Bonometti L."/>
            <person name="Westerberg I."/>
            <person name="Brannstrom I.O."/>
            <person name="Guillou S."/>
            <person name="Cros-Aarteil S."/>
            <person name="Calhoun S."/>
            <person name="Haridas S."/>
            <person name="Kuo A."/>
            <person name="Mondo S."/>
            <person name="Pangilinan J."/>
            <person name="Riley R."/>
            <person name="LaButti K."/>
            <person name="Andreopoulos B."/>
            <person name="Lipzen A."/>
            <person name="Chen C."/>
            <person name="Yan M."/>
            <person name="Daum C."/>
            <person name="Ng V."/>
            <person name="Clum A."/>
            <person name="Steindorff A."/>
            <person name="Ohm R.A."/>
            <person name="Martin F."/>
            <person name="Silar P."/>
            <person name="Natvig D.O."/>
            <person name="Lalanne C."/>
            <person name="Gautier V."/>
            <person name="Ament-Velasquez S.L."/>
            <person name="Kruys A."/>
            <person name="Hutchinson M.I."/>
            <person name="Powell A.J."/>
            <person name="Barry K."/>
            <person name="Miller A.N."/>
            <person name="Grigoriev I.V."/>
            <person name="Debuchy R."/>
            <person name="Gladieux P."/>
            <person name="Hiltunen Thoren M."/>
            <person name="Johannesson H."/>
        </authorList>
    </citation>
    <scope>NUCLEOTIDE SEQUENCE</scope>
    <source>
        <strain evidence="2">CBS 103.79</strain>
    </source>
</reference>
<evidence type="ECO:0000256" key="1">
    <source>
        <dbReference type="SAM" id="MobiDB-lite"/>
    </source>
</evidence>
<accession>A0AAN6RQ35</accession>
<keyword evidence="3" id="KW-1185">Reference proteome</keyword>
<proteinExistence type="predicted"/>
<evidence type="ECO:0000313" key="2">
    <source>
        <dbReference type="EMBL" id="KAK3897996.1"/>
    </source>
</evidence>
<sequence length="327" mass="34135">MPPQQAGHLHINPRPQHQMADAARTSRLTENKRRYRARQKEYVADLERRLADARAQGISATTQVQLAARKVAAENRRLRELLRLAGFDDGEVDLWAQGEGCHGTKQEGTAEGTDSASARRREIEQKARVCAEASAAGCNGLAGQGRRKACKSRQTKEEMGAAGTLNTPASTASPSNTHEPAVDDVAASPASPGSGTETAVLPAPTPGEIPSASATAPVDTSCASPGGGPRVGPCRLLSLLAENPAADIAQVTVRPPSGGDSLQGMAAYSGGDVECGKAYEMLMRYATSEEKMDYVARALEAGCTPTGPGACAVKKKAIWEALDGMCG</sequence>
<dbReference type="AlphaFoldDB" id="A0AAN6RQ35"/>